<reference evidence="5" key="1">
    <citation type="journal article" date="2021" name="Proc. Natl. Acad. Sci. U.S.A.">
        <title>A Catalog of Tens of Thousands of Viruses from Human Metagenomes Reveals Hidden Associations with Chronic Diseases.</title>
        <authorList>
            <person name="Tisza M.J."/>
            <person name="Buck C.B."/>
        </authorList>
    </citation>
    <scope>NUCLEOTIDE SEQUENCE</scope>
    <source>
        <strain evidence="5">CtcT39</strain>
    </source>
</reference>
<feature type="region of interest" description="Disordered" evidence="3">
    <location>
        <begin position="680"/>
        <end position="720"/>
    </location>
</feature>
<dbReference type="GO" id="GO:0098003">
    <property type="term" value="P:viral tail assembly"/>
    <property type="evidence" value="ECO:0007669"/>
    <property type="project" value="UniProtKB-KW"/>
</dbReference>
<proteinExistence type="predicted"/>
<dbReference type="Pfam" id="PF10145">
    <property type="entry name" value="PhageMin_Tail"/>
    <property type="match status" value="1"/>
</dbReference>
<accession>A0A8S5UBA9</accession>
<dbReference type="InterPro" id="IPR010090">
    <property type="entry name" value="Phage_tape_meas"/>
</dbReference>
<evidence type="ECO:0000313" key="5">
    <source>
        <dbReference type="EMBL" id="DAF91752.1"/>
    </source>
</evidence>
<feature type="compositionally biased region" description="Low complexity" evidence="3">
    <location>
        <begin position="711"/>
        <end position="720"/>
    </location>
</feature>
<evidence type="ECO:0000256" key="1">
    <source>
        <dbReference type="ARBA" id="ARBA00022465"/>
    </source>
</evidence>
<feature type="domain" description="Phage tail tape measure protein" evidence="4">
    <location>
        <begin position="182"/>
        <end position="380"/>
    </location>
</feature>
<evidence type="ECO:0000259" key="4">
    <source>
        <dbReference type="Pfam" id="PF10145"/>
    </source>
</evidence>
<dbReference type="NCBIfam" id="TIGR01760">
    <property type="entry name" value="tape_meas_TP901"/>
    <property type="match status" value="1"/>
</dbReference>
<dbReference type="EMBL" id="BK016061">
    <property type="protein sequence ID" value="DAF91752.1"/>
    <property type="molecule type" value="Genomic_DNA"/>
</dbReference>
<keyword evidence="1" id="KW-1245">Viral tail assembly</keyword>
<dbReference type="PANTHER" id="PTHR37813">
    <property type="entry name" value="FELS-2 PROPHAGE PROTEIN"/>
    <property type="match status" value="1"/>
</dbReference>
<evidence type="ECO:0000256" key="3">
    <source>
        <dbReference type="SAM" id="MobiDB-lite"/>
    </source>
</evidence>
<name>A0A8S5UBA9_9CAUD</name>
<dbReference type="PANTHER" id="PTHR37813:SF1">
    <property type="entry name" value="FELS-2 PROPHAGE PROTEIN"/>
    <property type="match status" value="1"/>
</dbReference>
<organism evidence="5">
    <name type="scientific">Caudovirales sp. ctcT39</name>
    <dbReference type="NCBI Taxonomy" id="2825769"/>
    <lineage>
        <taxon>Viruses</taxon>
        <taxon>Duplodnaviria</taxon>
        <taxon>Heunggongvirae</taxon>
        <taxon>Uroviricota</taxon>
        <taxon>Caudoviricetes</taxon>
    </lineage>
</organism>
<protein>
    <submittedName>
        <fullName evidence="5">Minor tail protein</fullName>
    </submittedName>
</protein>
<evidence type="ECO:0000256" key="2">
    <source>
        <dbReference type="ARBA" id="ARBA00022612"/>
    </source>
</evidence>
<sequence length="791" mass="82048">MARTIGIGFAIGATLSSSVAKAFGAVGNSIEKTRAAMAAATKQQRVMSRAMELQSKRDALVSQLKANPGDARLTRALTQVSRQYREAMASAREYGATAKTLRASHDQASAALERYNAKLRVQNTLQEASAKRAEFYGRAVGTAMSAMALAQPLKVGIGFEESMSKVRAISGASTQDLAAMSAQARELGATTVWSAKEAAEGMTYLSMAGFNAHQTMAAMPGMLSLASAGAMDLGQTADVASNILTGFGFKAEQMGYVSDVLAKTFTRSNTTLESLGNSFKYVGPAAANAGQSFQDTAAMIGKLGDAGIQGEQAGTGLSAIISRMAGPPSEASKALKKLGISVKGAHGKMKPLPALLKEMEAKMRNMGEAQRIAMAKALFGQEHFAKGLILMKAAADGSIQSMSASLYEQGYAAKVATEQTNNLSGDLKGLNSAYEEVAISLYDTVAPALREIVQGLTGAVRAVGDFVKQHPQLVQGLAMAAAGFIGLKTAVLASQMAFWAVKPGLSALSMLLPSIGRSAATAAAGSTALTGGLRGLLSFGPAAFNPVTVGLALVAGGLVVLYNNSETARTVMDGMLADIKEIGESFGSMWDDFSESASEAWNSDAVKGIREWVSGHFTKAMKGISDIVSGPEEKVAESEDAKWRQAAAEIEAKKQAAAPGTAGTSAGEFNRIQAEYAKAHPTPDMYGPPRPAGLRAQPKALAPQPASAKEPASLPALQSAPAAAPAPKAAPAQAPVVNNAATFQFTINGMPAADFANGVMNVVKAHQNDLQNMISNIVNDQVRKMYAAAGN</sequence>
<keyword evidence="2" id="KW-1188">Viral release from host cell</keyword>